<sequence length="505" mass="56473">MAAPSEKLAESLSVLKDLQDRGQVAIRSKELTRTHRERLLRNGFLKEVIKGWYISCRPDEKAGDSTAWYASFWPFCGSYLDSRFGDDWCLSPEQSLVLHAGNWTVPKQLLVRTKKSGNNLITLPHGTSLLDIRADLPPRGDRVKIQGLQVYTLPAALIACAPGVYRQNPTNMRAALSLTGDASDLLARLLDGGHSTIAGRLAGAFRNIGRNNIAKDILQTMKAAGYTVRERDPFTAPSPMTFTKREPSPYVSRIRLMWETMREPVLDNFPEPPGPPTDKAAYLKQVEDIYTSDAYHSLSIEGYQVSRALIERVKAGSWNPDDDDHDRNHRNALAARGYWQAFQAVKASIEKILGGENPGLTAQNDHATWYRELFAPSVTAGILKPSDLAGYRNGPVYIRKSMHVPPNKETVRDLTPAFFELLEEETAAQVRVVLGHFIFVYIHPYMDGNGRIGRFLMNAMMASGGYPWTVIPVEKRDDYMRALESASVDQDIAPFTKFLTRFVSG</sequence>
<dbReference type="PANTHER" id="PTHR13504:SF38">
    <property type="entry name" value="FIDO DOMAIN-CONTAINING PROTEIN"/>
    <property type="match status" value="1"/>
</dbReference>
<dbReference type="Proteomes" id="UP000477680">
    <property type="component" value="Chromosome"/>
</dbReference>
<feature type="domain" description="Fido" evidence="3">
    <location>
        <begin position="370"/>
        <end position="501"/>
    </location>
</feature>
<feature type="binding site" evidence="2">
    <location>
        <begin position="447"/>
        <end position="454"/>
    </location>
    <ligand>
        <name>ATP</name>
        <dbReference type="ChEBI" id="CHEBI:30616"/>
    </ligand>
</feature>
<gene>
    <name evidence="4" type="ORF">G3T16_06725</name>
</gene>
<proteinExistence type="predicted"/>
<evidence type="ECO:0000256" key="2">
    <source>
        <dbReference type="PIRSR" id="PIRSR640198-2"/>
    </source>
</evidence>
<dbReference type="EMBL" id="CP048711">
    <property type="protein sequence ID" value="QIB65142.1"/>
    <property type="molecule type" value="Genomic_DNA"/>
</dbReference>
<dbReference type="GO" id="GO:0005524">
    <property type="term" value="F:ATP binding"/>
    <property type="evidence" value="ECO:0007669"/>
    <property type="project" value="UniProtKB-KW"/>
</dbReference>
<dbReference type="PROSITE" id="PS51459">
    <property type="entry name" value="FIDO"/>
    <property type="match status" value="1"/>
</dbReference>
<dbReference type="PANTHER" id="PTHR13504">
    <property type="entry name" value="FIDO DOMAIN-CONTAINING PROTEIN DDB_G0283145"/>
    <property type="match status" value="1"/>
</dbReference>
<dbReference type="InterPro" id="IPR036597">
    <property type="entry name" value="Fido-like_dom_sf"/>
</dbReference>
<keyword evidence="2" id="KW-0067">ATP-binding</keyword>
<keyword evidence="2" id="KW-0547">Nucleotide-binding</keyword>
<organism evidence="4 5">
    <name type="scientific">Kineobactrum salinum</name>
    <dbReference type="NCBI Taxonomy" id="2708301"/>
    <lineage>
        <taxon>Bacteria</taxon>
        <taxon>Pseudomonadati</taxon>
        <taxon>Pseudomonadota</taxon>
        <taxon>Gammaproteobacteria</taxon>
        <taxon>Cellvibrionales</taxon>
        <taxon>Halieaceae</taxon>
        <taxon>Kineobactrum</taxon>
    </lineage>
</organism>
<name>A0A6C0TZ91_9GAMM</name>
<dbReference type="KEGG" id="kim:G3T16_06725"/>
<evidence type="ECO:0000259" key="3">
    <source>
        <dbReference type="PROSITE" id="PS51459"/>
    </source>
</evidence>
<evidence type="ECO:0000313" key="4">
    <source>
        <dbReference type="EMBL" id="QIB65142.1"/>
    </source>
</evidence>
<dbReference type="InterPro" id="IPR040198">
    <property type="entry name" value="Fido_containing"/>
</dbReference>
<protein>
    <submittedName>
        <fullName evidence="4">Cell filamentation protein Fic</fullName>
    </submittedName>
</protein>
<dbReference type="SUPFAM" id="SSF140931">
    <property type="entry name" value="Fic-like"/>
    <property type="match status" value="1"/>
</dbReference>
<reference evidence="4 5" key="1">
    <citation type="submission" date="2020-02" db="EMBL/GenBank/DDBJ databases">
        <title>Genome sequencing for Kineobactrum sp. M2.</title>
        <authorList>
            <person name="Park S.-J."/>
        </authorList>
    </citation>
    <scope>NUCLEOTIDE SEQUENCE [LARGE SCALE GENOMIC DNA]</scope>
    <source>
        <strain evidence="4 5">M2</strain>
    </source>
</reference>
<keyword evidence="5" id="KW-1185">Reference proteome</keyword>
<accession>A0A6C0TZ91</accession>
<dbReference type="Gene3D" id="1.10.3290.10">
    <property type="entry name" value="Fido-like domain"/>
    <property type="match status" value="1"/>
</dbReference>
<evidence type="ECO:0000313" key="5">
    <source>
        <dbReference type="Proteomes" id="UP000477680"/>
    </source>
</evidence>
<dbReference type="Pfam" id="PF02661">
    <property type="entry name" value="Fic"/>
    <property type="match status" value="1"/>
</dbReference>
<dbReference type="AlphaFoldDB" id="A0A6C0TZ91"/>
<dbReference type="InterPro" id="IPR003812">
    <property type="entry name" value="Fido"/>
</dbReference>
<feature type="active site" evidence="1">
    <location>
        <position position="443"/>
    </location>
</feature>
<evidence type="ECO:0000256" key="1">
    <source>
        <dbReference type="PIRSR" id="PIRSR640198-1"/>
    </source>
</evidence>
<dbReference type="RefSeq" id="WP_163494383.1">
    <property type="nucleotide sequence ID" value="NZ_CP048711.1"/>
</dbReference>